<organism evidence="6 7">
    <name type="scientific">Candidatus Jorgensenbacteria bacterium CG_4_10_14_0_8_um_filter_39_13</name>
    <dbReference type="NCBI Taxonomy" id="1974589"/>
    <lineage>
        <taxon>Bacteria</taxon>
        <taxon>Candidatus Joergenseniibacteriota</taxon>
    </lineage>
</organism>
<dbReference type="SUPFAM" id="SSF103647">
    <property type="entry name" value="TSP type-3 repeat"/>
    <property type="match status" value="1"/>
</dbReference>
<comment type="subcellular location">
    <subcellularLocation>
        <location evidence="1">Secreted</location>
    </subcellularLocation>
</comment>
<dbReference type="InterPro" id="IPR028974">
    <property type="entry name" value="TSP_type-3_rpt"/>
</dbReference>
<dbReference type="Proteomes" id="UP000230238">
    <property type="component" value="Unassembled WGS sequence"/>
</dbReference>
<evidence type="ECO:0000256" key="5">
    <source>
        <dbReference type="SAM" id="MobiDB-lite"/>
    </source>
</evidence>
<dbReference type="InterPro" id="IPR059100">
    <property type="entry name" value="TSP3_bac"/>
</dbReference>
<sequence length="69" mass="7420">MQGLTPGGTFPAANQQDFNKDTDKDGLPDQLETIYGTNPNKADTDGDGFKDGEEIEKGYNPNGPGKLFQ</sequence>
<name>A0A2M7RFM3_9BACT</name>
<dbReference type="Gene3D" id="4.10.1080.10">
    <property type="entry name" value="TSP type-3 repeat"/>
    <property type="match status" value="1"/>
</dbReference>
<gene>
    <name evidence="6" type="ORF">COY65_02990</name>
</gene>
<dbReference type="Pfam" id="PF18884">
    <property type="entry name" value="TSP3_bac"/>
    <property type="match status" value="2"/>
</dbReference>
<keyword evidence="2" id="KW-0964">Secreted</keyword>
<reference evidence="7" key="1">
    <citation type="submission" date="2017-09" db="EMBL/GenBank/DDBJ databases">
        <title>Depth-based differentiation of microbial function through sediment-hosted aquifers and enrichment of novel symbionts in the deep terrestrial subsurface.</title>
        <authorList>
            <person name="Probst A.J."/>
            <person name="Ladd B."/>
            <person name="Jarett J.K."/>
            <person name="Geller-Mcgrath D.E."/>
            <person name="Sieber C.M.K."/>
            <person name="Emerson J.B."/>
            <person name="Anantharaman K."/>
            <person name="Thomas B.C."/>
            <person name="Malmstrom R."/>
            <person name="Stieglmeier M."/>
            <person name="Klingl A."/>
            <person name="Woyke T."/>
            <person name="Ryan C.M."/>
            <person name="Banfield J.F."/>
        </authorList>
    </citation>
    <scope>NUCLEOTIDE SEQUENCE [LARGE SCALE GENOMIC DNA]</scope>
</reference>
<keyword evidence="4" id="KW-0106">Calcium</keyword>
<keyword evidence="3" id="KW-0732">Signal</keyword>
<feature type="region of interest" description="Disordered" evidence="5">
    <location>
        <begin position="1"/>
        <end position="69"/>
    </location>
</feature>
<comment type="caution">
    <text evidence="6">The sequence shown here is derived from an EMBL/GenBank/DDBJ whole genome shotgun (WGS) entry which is preliminary data.</text>
</comment>
<dbReference type="GO" id="GO:0005509">
    <property type="term" value="F:calcium ion binding"/>
    <property type="evidence" value="ECO:0007669"/>
    <property type="project" value="InterPro"/>
</dbReference>
<protein>
    <submittedName>
        <fullName evidence="6">Calcium-binding protein</fullName>
    </submittedName>
</protein>
<evidence type="ECO:0000256" key="2">
    <source>
        <dbReference type="ARBA" id="ARBA00022525"/>
    </source>
</evidence>
<dbReference type="AlphaFoldDB" id="A0A2M7RFM3"/>
<dbReference type="EMBL" id="PFME01000041">
    <property type="protein sequence ID" value="PIY95549.1"/>
    <property type="molecule type" value="Genomic_DNA"/>
</dbReference>
<evidence type="ECO:0000256" key="4">
    <source>
        <dbReference type="ARBA" id="ARBA00022837"/>
    </source>
</evidence>
<proteinExistence type="predicted"/>
<feature type="compositionally biased region" description="Basic and acidic residues" evidence="5">
    <location>
        <begin position="18"/>
        <end position="27"/>
    </location>
</feature>
<evidence type="ECO:0000256" key="3">
    <source>
        <dbReference type="ARBA" id="ARBA00022729"/>
    </source>
</evidence>
<accession>A0A2M7RFM3</accession>
<feature type="compositionally biased region" description="Basic and acidic residues" evidence="5">
    <location>
        <begin position="42"/>
        <end position="57"/>
    </location>
</feature>
<evidence type="ECO:0000256" key="1">
    <source>
        <dbReference type="ARBA" id="ARBA00004613"/>
    </source>
</evidence>
<evidence type="ECO:0000313" key="6">
    <source>
        <dbReference type="EMBL" id="PIY95549.1"/>
    </source>
</evidence>
<evidence type="ECO:0000313" key="7">
    <source>
        <dbReference type="Proteomes" id="UP000230238"/>
    </source>
</evidence>